<dbReference type="CDD" id="cd00198">
    <property type="entry name" value="vWFA"/>
    <property type="match status" value="1"/>
</dbReference>
<protein>
    <recommendedName>
        <fullName evidence="2">VWFA domain-containing protein</fullName>
    </recommendedName>
</protein>
<dbReference type="Pfam" id="PF13400">
    <property type="entry name" value="Tad"/>
    <property type="match status" value="1"/>
</dbReference>
<dbReference type="InterPro" id="IPR036465">
    <property type="entry name" value="vWFA_dom_sf"/>
</dbReference>
<feature type="compositionally biased region" description="Pro residues" evidence="1">
    <location>
        <begin position="296"/>
        <end position="306"/>
    </location>
</feature>
<gene>
    <name evidence="3" type="ORF">CA12_16450</name>
</gene>
<keyword evidence="4" id="KW-1185">Reference proteome</keyword>
<dbReference type="InterPro" id="IPR028087">
    <property type="entry name" value="Tad_N"/>
</dbReference>
<dbReference type="InterPro" id="IPR002035">
    <property type="entry name" value="VWF_A"/>
</dbReference>
<evidence type="ECO:0000313" key="3">
    <source>
        <dbReference type="EMBL" id="QDT15560.1"/>
    </source>
</evidence>
<feature type="domain" description="VWFA" evidence="2">
    <location>
        <begin position="543"/>
        <end position="725"/>
    </location>
</feature>
<evidence type="ECO:0000313" key="4">
    <source>
        <dbReference type="Proteomes" id="UP000318741"/>
    </source>
</evidence>
<reference evidence="3 4" key="1">
    <citation type="submission" date="2019-02" db="EMBL/GenBank/DDBJ databases">
        <title>Deep-cultivation of Planctomycetes and their phenomic and genomic characterization uncovers novel biology.</title>
        <authorList>
            <person name="Wiegand S."/>
            <person name="Jogler M."/>
            <person name="Boedeker C."/>
            <person name="Pinto D."/>
            <person name="Vollmers J."/>
            <person name="Rivas-Marin E."/>
            <person name="Kohn T."/>
            <person name="Peeters S.H."/>
            <person name="Heuer A."/>
            <person name="Rast P."/>
            <person name="Oberbeckmann S."/>
            <person name="Bunk B."/>
            <person name="Jeske O."/>
            <person name="Meyerdierks A."/>
            <person name="Storesund J.E."/>
            <person name="Kallscheuer N."/>
            <person name="Luecker S."/>
            <person name="Lage O.M."/>
            <person name="Pohl T."/>
            <person name="Merkel B.J."/>
            <person name="Hornburger P."/>
            <person name="Mueller R.-W."/>
            <person name="Bruemmer F."/>
            <person name="Labrenz M."/>
            <person name="Spormann A.M."/>
            <person name="Op den Camp H."/>
            <person name="Overmann J."/>
            <person name="Amann R."/>
            <person name="Jetten M.S.M."/>
            <person name="Mascher T."/>
            <person name="Medema M.H."/>
            <person name="Devos D.P."/>
            <person name="Kaster A.-K."/>
            <person name="Ovreas L."/>
            <person name="Rohde M."/>
            <person name="Galperin M.Y."/>
            <person name="Jogler C."/>
        </authorList>
    </citation>
    <scope>NUCLEOTIDE SEQUENCE [LARGE SCALE GENOMIC DNA]</scope>
    <source>
        <strain evidence="3 4">CA12</strain>
    </source>
</reference>
<feature type="region of interest" description="Disordered" evidence="1">
    <location>
        <begin position="295"/>
        <end position="334"/>
    </location>
</feature>
<dbReference type="KEGG" id="acaf:CA12_16450"/>
<dbReference type="RefSeq" id="WP_207622178.1">
    <property type="nucleotide sequence ID" value="NZ_CP036265.1"/>
</dbReference>
<dbReference type="EMBL" id="CP036265">
    <property type="protein sequence ID" value="QDT15560.1"/>
    <property type="molecule type" value="Genomic_DNA"/>
</dbReference>
<evidence type="ECO:0000256" key="1">
    <source>
        <dbReference type="SAM" id="MobiDB-lite"/>
    </source>
</evidence>
<dbReference type="Proteomes" id="UP000318741">
    <property type="component" value="Chromosome"/>
</dbReference>
<dbReference type="AlphaFoldDB" id="A0A517P855"/>
<proteinExistence type="predicted"/>
<dbReference type="SUPFAM" id="SSF53300">
    <property type="entry name" value="vWA-like"/>
    <property type="match status" value="1"/>
</dbReference>
<sequence>MRPAPRRGVILPLAAVLLVLVFAFLAFSIDVGYVAMTKGELQNAADAAALAGAAELSDGPAAAVREAQSIAAENEANRAAVEVPEADVTLGFWDIEARTFDAAAIAPNAVKVITRRNDQGLLFGPVIGTETFNSRTEAIAAVHPRDICFVVDLSGSMNDDTEVAWATDLLNDTFRAAGYPSIGTELAEDLFEDLGFGEYPGRLEHVGGGLVPANRYAYANLTKDDGPLANAAVPLRYRILPTDGEALRKLKCYSALIDYQLRPLMPGVTPPADSLLHYAYWEKYLDYMLEGVRVGTPPPPPPPRPPSTGGGGGGTSTPPPPSPPPPPPRPTVGWLEEAFPHDLLNERPTIAGSSPVESLKAYVAARFAPPRAAAERLAGLDSTRAALALARTAAAGPGDPPGTPRQGSTMQSEWLPPSQDGDRITGMNNPNSWTFPGASSGPVRALRNKLGFLTYAQFLQDFGRDRSPAFGNHENANPALFGKVPLSLASPYARLHRETVAGREFSFPPRTQPMHALRRGLIAGLDAVDELNGSGRAEVADWVSVVTFDGLGPYHTPEVAFELSADYAGAMEAVSKLQAVGDVGATTALDPAVLLAQAHLAPVSEGGRGRWFARKVIVIVSDGIPNAWTTEESEVAAYRATLPAEDEAEFDLPGATWLNAPLMHAHSWRSEGQTIPIGMGLGADHDYADRMARMARTADAAGSSARTSGNPAMYEEELRRIFEDYLRPRPTLVK</sequence>
<dbReference type="Gene3D" id="3.40.50.410">
    <property type="entry name" value="von Willebrand factor, type A domain"/>
    <property type="match status" value="1"/>
</dbReference>
<dbReference type="PROSITE" id="PS50234">
    <property type="entry name" value="VWFA"/>
    <property type="match status" value="1"/>
</dbReference>
<feature type="compositionally biased region" description="Pro residues" evidence="1">
    <location>
        <begin position="317"/>
        <end position="330"/>
    </location>
</feature>
<feature type="region of interest" description="Disordered" evidence="1">
    <location>
        <begin position="393"/>
        <end position="439"/>
    </location>
</feature>
<evidence type="ECO:0000259" key="2">
    <source>
        <dbReference type="PROSITE" id="PS50234"/>
    </source>
</evidence>
<organism evidence="3 4">
    <name type="scientific">Alienimonas californiensis</name>
    <dbReference type="NCBI Taxonomy" id="2527989"/>
    <lineage>
        <taxon>Bacteria</taxon>
        <taxon>Pseudomonadati</taxon>
        <taxon>Planctomycetota</taxon>
        <taxon>Planctomycetia</taxon>
        <taxon>Planctomycetales</taxon>
        <taxon>Planctomycetaceae</taxon>
        <taxon>Alienimonas</taxon>
    </lineage>
</organism>
<accession>A0A517P855</accession>
<name>A0A517P855_9PLAN</name>